<feature type="binding site" evidence="1">
    <location>
        <position position="197"/>
    </location>
    <ligand>
        <name>Mn(2+)</name>
        <dbReference type="ChEBI" id="CHEBI:29035"/>
        <label>2</label>
    </ligand>
</feature>
<dbReference type="SUPFAM" id="SSF55031">
    <property type="entry name" value="Bacterial exopeptidase dimerisation domain"/>
    <property type="match status" value="1"/>
</dbReference>
<dbReference type="GO" id="GO:0005737">
    <property type="term" value="C:cytoplasm"/>
    <property type="evidence" value="ECO:0007669"/>
    <property type="project" value="TreeGrafter"/>
</dbReference>
<dbReference type="SUPFAM" id="SSF53187">
    <property type="entry name" value="Zn-dependent exopeptidases"/>
    <property type="match status" value="1"/>
</dbReference>
<feature type="region of interest" description="Disordered" evidence="2">
    <location>
        <begin position="418"/>
        <end position="442"/>
    </location>
</feature>
<dbReference type="GO" id="GO:0046657">
    <property type="term" value="P:folic acid catabolic process"/>
    <property type="evidence" value="ECO:0007669"/>
    <property type="project" value="TreeGrafter"/>
</dbReference>
<proteinExistence type="predicted"/>
<comment type="cofactor">
    <cofactor evidence="1">
        <name>Mn(2+)</name>
        <dbReference type="ChEBI" id="CHEBI:29035"/>
    </cofactor>
    <text evidence="1">The Mn(2+) ion enhances activity.</text>
</comment>
<dbReference type="Proteomes" id="UP000199682">
    <property type="component" value="Unassembled WGS sequence"/>
</dbReference>
<dbReference type="PANTHER" id="PTHR30575">
    <property type="entry name" value="PEPTIDASE M20"/>
    <property type="match status" value="1"/>
</dbReference>
<feature type="domain" description="Peptidase M20 dimerisation" evidence="3">
    <location>
        <begin position="220"/>
        <end position="308"/>
    </location>
</feature>
<dbReference type="GO" id="GO:0016805">
    <property type="term" value="F:dipeptidase activity"/>
    <property type="evidence" value="ECO:0007669"/>
    <property type="project" value="TreeGrafter"/>
</dbReference>
<evidence type="ECO:0000256" key="1">
    <source>
        <dbReference type="PIRSR" id="PIRSR005962-1"/>
    </source>
</evidence>
<name>A0A1G9FB00_9PSEU</name>
<evidence type="ECO:0000313" key="5">
    <source>
        <dbReference type="Proteomes" id="UP000199682"/>
    </source>
</evidence>
<evidence type="ECO:0000259" key="3">
    <source>
        <dbReference type="Pfam" id="PF07687"/>
    </source>
</evidence>
<sequence>MTYDELVAVRRDLHRHAEPAFLEIRTSTIVVTWLRALGIEPRTGRDAMRTGAVSDYPSVDQRDRFAARAVAAGADAALAEFAAAHGTAVVCEIEGDLPGPTWALRFDMDALPLTESDEPAHVPAAAGFRCADGFMHACGHDGHTAIGLALAERLVADRGFAGRVRLLFQPAEEGGRGAASMLAAGAVDGVDRFVALHLGLDLPTGVVAGGVEGMLATTKLRATFTGAAAHAALSPQEGRNALLGAASAALAVMALPRYSTADTRINVGTLRAGDNVNIVPSWAEMTLEARSTDSAVCEDLTERIETRLHGAAAMHDLRLELHRTGGSTTMRCDRPLVDAVGRVAAELLGDSAAPALWRMNGSDDASLFARAVQQNGGMATYAVVGADHRAPHHHPSFDIDESAMAVALEVLDELIRIPHPGDSHRLGSPPRGSRADLSTEPG</sequence>
<dbReference type="Gene3D" id="3.40.630.10">
    <property type="entry name" value="Zn peptidases"/>
    <property type="match status" value="2"/>
</dbReference>
<dbReference type="InterPro" id="IPR017439">
    <property type="entry name" value="Amidohydrolase"/>
</dbReference>
<dbReference type="NCBIfam" id="TIGR01891">
    <property type="entry name" value="amidohydrolases"/>
    <property type="match status" value="1"/>
</dbReference>
<dbReference type="EMBL" id="FNET01000007">
    <property type="protein sequence ID" value="SDK85579.1"/>
    <property type="molecule type" value="Genomic_DNA"/>
</dbReference>
<feature type="binding site" evidence="1">
    <location>
        <position position="393"/>
    </location>
    <ligand>
        <name>Mn(2+)</name>
        <dbReference type="ChEBI" id="CHEBI:29035"/>
        <label>2</label>
    </ligand>
</feature>
<feature type="binding site" evidence="1">
    <location>
        <position position="173"/>
    </location>
    <ligand>
        <name>Mn(2+)</name>
        <dbReference type="ChEBI" id="CHEBI:29035"/>
        <label>1</label>
    </ligand>
</feature>
<dbReference type="GO" id="GO:0071713">
    <property type="term" value="F:para-aminobenzoyl-glutamate hydrolase activity"/>
    <property type="evidence" value="ECO:0007669"/>
    <property type="project" value="TreeGrafter"/>
</dbReference>
<evidence type="ECO:0000313" key="4">
    <source>
        <dbReference type="EMBL" id="SDK85579.1"/>
    </source>
</evidence>
<keyword evidence="1" id="KW-0464">Manganese</keyword>
<dbReference type="InterPro" id="IPR002933">
    <property type="entry name" value="Peptidase_M20"/>
</dbReference>
<evidence type="ECO:0000256" key="2">
    <source>
        <dbReference type="SAM" id="MobiDB-lite"/>
    </source>
</evidence>
<dbReference type="GO" id="GO:0046872">
    <property type="term" value="F:metal ion binding"/>
    <property type="evidence" value="ECO:0007669"/>
    <property type="project" value="UniProtKB-KW"/>
</dbReference>
<protein>
    <submittedName>
        <fullName evidence="4">Aminobenzoyl-glutamate utilization protein A</fullName>
    </submittedName>
</protein>
<keyword evidence="1" id="KW-0479">Metal-binding</keyword>
<feature type="binding site" evidence="1">
    <location>
        <position position="140"/>
    </location>
    <ligand>
        <name>Mn(2+)</name>
        <dbReference type="ChEBI" id="CHEBI:29035"/>
        <label>2</label>
    </ligand>
</feature>
<gene>
    <name evidence="4" type="ORF">SAMN04488074_107305</name>
</gene>
<dbReference type="PIRSF" id="PIRSF005962">
    <property type="entry name" value="Pept_M20D_amidohydro"/>
    <property type="match status" value="1"/>
</dbReference>
<dbReference type="PANTHER" id="PTHR30575:SF3">
    <property type="entry name" value="PEPTIDASE M20 DIMERISATION DOMAIN-CONTAINING PROTEIN"/>
    <property type="match status" value="1"/>
</dbReference>
<organism evidence="4 5">
    <name type="scientific">Lentzea albidocapillata subsp. violacea</name>
    <dbReference type="NCBI Taxonomy" id="128104"/>
    <lineage>
        <taxon>Bacteria</taxon>
        <taxon>Bacillati</taxon>
        <taxon>Actinomycetota</taxon>
        <taxon>Actinomycetes</taxon>
        <taxon>Pseudonocardiales</taxon>
        <taxon>Pseudonocardiaceae</taxon>
        <taxon>Lentzea</taxon>
    </lineage>
</organism>
<dbReference type="Pfam" id="PF01546">
    <property type="entry name" value="Peptidase_M20"/>
    <property type="match status" value="1"/>
</dbReference>
<dbReference type="InterPro" id="IPR052030">
    <property type="entry name" value="Peptidase_M20/M20A_hydrolases"/>
</dbReference>
<reference evidence="5" key="1">
    <citation type="submission" date="2016-10" db="EMBL/GenBank/DDBJ databases">
        <authorList>
            <person name="Varghese N."/>
            <person name="Submissions S."/>
        </authorList>
    </citation>
    <scope>NUCLEOTIDE SEQUENCE [LARGE SCALE GENOMIC DNA]</scope>
    <source>
        <strain evidence="5">DSM 44796</strain>
    </source>
</reference>
<dbReference type="InterPro" id="IPR011650">
    <property type="entry name" value="Peptidase_M20_dimer"/>
</dbReference>
<dbReference type="Pfam" id="PF07687">
    <property type="entry name" value="M20_dimer"/>
    <property type="match status" value="1"/>
</dbReference>
<feature type="binding site" evidence="1">
    <location>
        <position position="138"/>
    </location>
    <ligand>
        <name>Mn(2+)</name>
        <dbReference type="ChEBI" id="CHEBI:29035"/>
        <label>2</label>
    </ligand>
</feature>
<dbReference type="InterPro" id="IPR036264">
    <property type="entry name" value="Bact_exopeptidase_dim_dom"/>
</dbReference>
<dbReference type="AlphaFoldDB" id="A0A1G9FB00"/>
<accession>A0A1G9FB00</accession>